<dbReference type="EC" id="3.4.22.-" evidence="6"/>
<sequence length="282" mass="31176">MFHALVNAPLCPLFSRPVQDSSRADEALYGMPLEILEQLPGGWCKVLTHYGYTGFGRQEDLLVSPDAALWSAREKRVVLRQNFCDVLSEPRYQARVLLTLPRGALLVPEGQAREGWQPVRLWDGGGGFVRESLLGEAYDAPPPLPQAQLRKRLQETGLLYAGTQYRWGGKTPLGIDCSGLTFMIYLLSGIVIWRDAQLREGYPVHEIPMSRLARGDLLYFSGHIAMYMENGLYLHSTGAAGSDGVTVNSLDPASPLYRADLAGSLLQAGSVFPLPEEQEHFS</sequence>
<organism evidence="6">
    <name type="scientific">bioreactor metagenome</name>
    <dbReference type="NCBI Taxonomy" id="1076179"/>
    <lineage>
        <taxon>unclassified sequences</taxon>
        <taxon>metagenomes</taxon>
        <taxon>ecological metagenomes</taxon>
    </lineage>
</organism>
<dbReference type="InterPro" id="IPR051202">
    <property type="entry name" value="Peptidase_C40"/>
</dbReference>
<dbReference type="Gene3D" id="3.90.1720.10">
    <property type="entry name" value="endopeptidase domain like (from Nostoc punctiforme)"/>
    <property type="match status" value="1"/>
</dbReference>
<dbReference type="PROSITE" id="PS51935">
    <property type="entry name" value="NLPC_P60"/>
    <property type="match status" value="1"/>
</dbReference>
<dbReference type="PANTHER" id="PTHR47053:SF1">
    <property type="entry name" value="MUREIN DD-ENDOPEPTIDASE MEPH-RELATED"/>
    <property type="match status" value="1"/>
</dbReference>
<dbReference type="GO" id="GO:0008234">
    <property type="term" value="F:cysteine-type peptidase activity"/>
    <property type="evidence" value="ECO:0007669"/>
    <property type="project" value="UniProtKB-KW"/>
</dbReference>
<gene>
    <name evidence="6" type="ORF">SDC9_85894</name>
</gene>
<keyword evidence="3 6" id="KW-0378">Hydrolase</keyword>
<feature type="domain" description="NlpC/P60" evidence="5">
    <location>
        <begin position="147"/>
        <end position="268"/>
    </location>
</feature>
<dbReference type="InterPro" id="IPR038765">
    <property type="entry name" value="Papain-like_cys_pep_sf"/>
</dbReference>
<dbReference type="Gene3D" id="2.30.30.40">
    <property type="entry name" value="SH3 Domains"/>
    <property type="match status" value="2"/>
</dbReference>
<dbReference type="Pfam" id="PF00877">
    <property type="entry name" value="NLPC_P60"/>
    <property type="match status" value="1"/>
</dbReference>
<evidence type="ECO:0000256" key="3">
    <source>
        <dbReference type="ARBA" id="ARBA00022801"/>
    </source>
</evidence>
<name>A0A644ZH91_9ZZZZ</name>
<dbReference type="PANTHER" id="PTHR47053">
    <property type="entry name" value="MUREIN DD-ENDOPEPTIDASE MEPH-RELATED"/>
    <property type="match status" value="1"/>
</dbReference>
<dbReference type="EMBL" id="VSSQ01008580">
    <property type="protein sequence ID" value="MPM39261.1"/>
    <property type="molecule type" value="Genomic_DNA"/>
</dbReference>
<reference evidence="6" key="1">
    <citation type="submission" date="2019-08" db="EMBL/GenBank/DDBJ databases">
        <authorList>
            <person name="Kucharzyk K."/>
            <person name="Murdoch R.W."/>
            <person name="Higgins S."/>
            <person name="Loffler F."/>
        </authorList>
    </citation>
    <scope>NUCLEOTIDE SEQUENCE</scope>
</reference>
<dbReference type="AlphaFoldDB" id="A0A644ZH91"/>
<evidence type="ECO:0000256" key="4">
    <source>
        <dbReference type="ARBA" id="ARBA00022807"/>
    </source>
</evidence>
<dbReference type="SUPFAM" id="SSF54001">
    <property type="entry name" value="Cysteine proteinases"/>
    <property type="match status" value="1"/>
</dbReference>
<dbReference type="InterPro" id="IPR000064">
    <property type="entry name" value="NLP_P60_dom"/>
</dbReference>
<evidence type="ECO:0000313" key="6">
    <source>
        <dbReference type="EMBL" id="MPM39261.1"/>
    </source>
</evidence>
<protein>
    <submittedName>
        <fullName evidence="6">Dipeptidyl-peptidase 6</fullName>
        <ecNumber evidence="6">3.4.22.-</ecNumber>
    </submittedName>
</protein>
<dbReference type="Pfam" id="PF08239">
    <property type="entry name" value="SH3_3"/>
    <property type="match status" value="1"/>
</dbReference>
<keyword evidence="4" id="KW-0788">Thiol protease</keyword>
<dbReference type="InterPro" id="IPR003646">
    <property type="entry name" value="SH3-like_bac-type"/>
</dbReference>
<dbReference type="GO" id="GO:0006508">
    <property type="term" value="P:proteolysis"/>
    <property type="evidence" value="ECO:0007669"/>
    <property type="project" value="UniProtKB-KW"/>
</dbReference>
<evidence type="ECO:0000256" key="1">
    <source>
        <dbReference type="ARBA" id="ARBA00007074"/>
    </source>
</evidence>
<comment type="caution">
    <text evidence="6">The sequence shown here is derived from an EMBL/GenBank/DDBJ whole genome shotgun (WGS) entry which is preliminary data.</text>
</comment>
<proteinExistence type="inferred from homology"/>
<evidence type="ECO:0000259" key="5">
    <source>
        <dbReference type="PROSITE" id="PS51935"/>
    </source>
</evidence>
<accession>A0A644ZH91</accession>
<keyword evidence="2" id="KW-0645">Protease</keyword>
<evidence type="ECO:0000256" key="2">
    <source>
        <dbReference type="ARBA" id="ARBA00022670"/>
    </source>
</evidence>
<comment type="similarity">
    <text evidence="1">Belongs to the peptidase C40 family.</text>
</comment>